<evidence type="ECO:0000259" key="8">
    <source>
        <dbReference type="PROSITE" id="PS50089"/>
    </source>
</evidence>
<feature type="compositionally biased region" description="Basic and acidic residues" evidence="7">
    <location>
        <begin position="71"/>
        <end position="86"/>
    </location>
</feature>
<feature type="non-terminal residue" evidence="9">
    <location>
        <position position="1"/>
    </location>
</feature>
<dbReference type="Gene3D" id="3.10.20.90">
    <property type="entry name" value="Phosphatidylinositol 3-kinase Catalytic Subunit, Chain A, domain 1"/>
    <property type="match status" value="1"/>
</dbReference>
<feature type="region of interest" description="Disordered" evidence="7">
    <location>
        <begin position="24"/>
        <end position="86"/>
    </location>
</feature>
<dbReference type="PROSITE" id="PS00518">
    <property type="entry name" value="ZF_RING_1"/>
    <property type="match status" value="1"/>
</dbReference>
<dbReference type="AlphaFoldDB" id="A0ABD3RG56"/>
<dbReference type="SUPFAM" id="SSF57850">
    <property type="entry name" value="RING/U-box"/>
    <property type="match status" value="1"/>
</dbReference>
<protein>
    <recommendedName>
        <fullName evidence="8">RING-type domain-containing protein</fullName>
    </recommendedName>
</protein>
<dbReference type="PANTHER" id="PTHR45893">
    <property type="entry name" value="POLYCOMB GROUP RING FINGER PROTEIN"/>
    <property type="match status" value="1"/>
</dbReference>
<dbReference type="Proteomes" id="UP001530377">
    <property type="component" value="Unassembled WGS sequence"/>
</dbReference>
<evidence type="ECO:0000256" key="2">
    <source>
        <dbReference type="ARBA" id="ARBA00022723"/>
    </source>
</evidence>
<dbReference type="GO" id="GO:0005634">
    <property type="term" value="C:nucleus"/>
    <property type="evidence" value="ECO:0007669"/>
    <property type="project" value="UniProtKB-SubCell"/>
</dbReference>
<sequence length="388" mass="43406">PASETECLIPMAAGVRMRLSLTTRNWRQTSRSRDSTRDACASPPSADSFLPHAAVASAFAGPLSRNKKRGRSSDEERKEKEDARSDVYVDGGDDEVIVRKNLKEKGNGDKGKDEVNGDVDADDDVKVGDAPDDLATTTRRIGNSIDFPLSNLKPHLICSLCEGYFRDPYTVADCLHTFCRSCLILFFRQGMRCCPTCNTRLGPDPFHTSISIHNREVMPDRTLQEIVHKIFPWMKAREEEEERNFYAKRGIDLKPEYATQVAGTANADADNEVGSSEKGVDAAAMMSDQLELNLDPDERPPHSYQRLPPLQNGLLRLSGRAKIVTLKKYLVMKLGLKDCSKNSIELTCNGDPVGDELSLTFILRTRWFSTNKVLALKYRLEEEENTKS</sequence>
<evidence type="ECO:0000256" key="5">
    <source>
        <dbReference type="ARBA" id="ARBA00023242"/>
    </source>
</evidence>
<keyword evidence="4" id="KW-0862">Zinc</keyword>
<dbReference type="Pfam" id="PF00097">
    <property type="entry name" value="zf-C3HC4"/>
    <property type="match status" value="1"/>
</dbReference>
<keyword evidence="2" id="KW-0479">Metal-binding</keyword>
<proteinExistence type="predicted"/>
<dbReference type="PROSITE" id="PS50089">
    <property type="entry name" value="ZF_RING_2"/>
    <property type="match status" value="1"/>
</dbReference>
<gene>
    <name evidence="9" type="ORF">ACHAXA_011796</name>
</gene>
<evidence type="ECO:0000256" key="6">
    <source>
        <dbReference type="PROSITE-ProRule" id="PRU00175"/>
    </source>
</evidence>
<evidence type="ECO:0000256" key="3">
    <source>
        <dbReference type="ARBA" id="ARBA00022771"/>
    </source>
</evidence>
<keyword evidence="3 6" id="KW-0863">Zinc-finger</keyword>
<evidence type="ECO:0000313" key="10">
    <source>
        <dbReference type="Proteomes" id="UP001530377"/>
    </source>
</evidence>
<keyword evidence="5" id="KW-0539">Nucleus</keyword>
<dbReference type="InterPro" id="IPR017907">
    <property type="entry name" value="Znf_RING_CS"/>
</dbReference>
<dbReference type="FunFam" id="3.30.40.10:FF:000033">
    <property type="entry name" value="Polycomb group RING finger protein 3"/>
    <property type="match status" value="1"/>
</dbReference>
<dbReference type="InterPro" id="IPR013083">
    <property type="entry name" value="Znf_RING/FYVE/PHD"/>
</dbReference>
<feature type="region of interest" description="Disordered" evidence="7">
    <location>
        <begin position="101"/>
        <end position="135"/>
    </location>
</feature>
<dbReference type="CDD" id="cd16102">
    <property type="entry name" value="RAWUL_PCGF_like"/>
    <property type="match status" value="1"/>
</dbReference>
<dbReference type="EMBL" id="JALLPB020000806">
    <property type="protein sequence ID" value="KAL3806445.1"/>
    <property type="molecule type" value="Genomic_DNA"/>
</dbReference>
<evidence type="ECO:0000256" key="4">
    <source>
        <dbReference type="ARBA" id="ARBA00022833"/>
    </source>
</evidence>
<organism evidence="9 10">
    <name type="scientific">Cyclostephanos tholiformis</name>
    <dbReference type="NCBI Taxonomy" id="382380"/>
    <lineage>
        <taxon>Eukaryota</taxon>
        <taxon>Sar</taxon>
        <taxon>Stramenopiles</taxon>
        <taxon>Ochrophyta</taxon>
        <taxon>Bacillariophyta</taxon>
        <taxon>Coscinodiscophyceae</taxon>
        <taxon>Thalassiosirophycidae</taxon>
        <taxon>Stephanodiscales</taxon>
        <taxon>Stephanodiscaceae</taxon>
        <taxon>Cyclostephanos</taxon>
    </lineage>
</organism>
<name>A0ABD3RG56_9STRA</name>
<evidence type="ECO:0000256" key="7">
    <source>
        <dbReference type="SAM" id="MobiDB-lite"/>
    </source>
</evidence>
<dbReference type="InterPro" id="IPR032443">
    <property type="entry name" value="RAWUL"/>
</dbReference>
<feature type="domain" description="RING-type" evidence="8">
    <location>
        <begin position="158"/>
        <end position="198"/>
    </location>
</feature>
<dbReference type="InterPro" id="IPR051507">
    <property type="entry name" value="PcG_RING_finger"/>
</dbReference>
<comment type="caution">
    <text evidence="9">The sequence shown here is derived from an EMBL/GenBank/DDBJ whole genome shotgun (WGS) entry which is preliminary data.</text>
</comment>
<comment type="subcellular location">
    <subcellularLocation>
        <location evidence="1">Nucleus</location>
    </subcellularLocation>
</comment>
<dbReference type="InterPro" id="IPR001841">
    <property type="entry name" value="Znf_RING"/>
</dbReference>
<reference evidence="9 10" key="1">
    <citation type="submission" date="2024-10" db="EMBL/GenBank/DDBJ databases">
        <title>Updated reference genomes for cyclostephanoid diatoms.</title>
        <authorList>
            <person name="Roberts W.R."/>
            <person name="Alverson A.J."/>
        </authorList>
    </citation>
    <scope>NUCLEOTIDE SEQUENCE [LARGE SCALE GENOMIC DNA]</scope>
    <source>
        <strain evidence="9 10">AJA228-03</strain>
    </source>
</reference>
<dbReference type="GO" id="GO:0008270">
    <property type="term" value="F:zinc ion binding"/>
    <property type="evidence" value="ECO:0007669"/>
    <property type="project" value="UniProtKB-KW"/>
</dbReference>
<dbReference type="SMART" id="SM00184">
    <property type="entry name" value="RING"/>
    <property type="match status" value="1"/>
</dbReference>
<evidence type="ECO:0000256" key="1">
    <source>
        <dbReference type="ARBA" id="ARBA00004123"/>
    </source>
</evidence>
<dbReference type="Gene3D" id="3.30.40.10">
    <property type="entry name" value="Zinc/RING finger domain, C3HC4 (zinc finger)"/>
    <property type="match status" value="1"/>
</dbReference>
<accession>A0ABD3RG56</accession>
<keyword evidence="10" id="KW-1185">Reference proteome</keyword>
<dbReference type="InterPro" id="IPR018957">
    <property type="entry name" value="Znf_C3HC4_RING-type"/>
</dbReference>
<evidence type="ECO:0000313" key="9">
    <source>
        <dbReference type="EMBL" id="KAL3806445.1"/>
    </source>
</evidence>
<dbReference type="Pfam" id="PF16207">
    <property type="entry name" value="RAWUL"/>
    <property type="match status" value="1"/>
</dbReference>
<feature type="compositionally biased region" description="Basic and acidic residues" evidence="7">
    <location>
        <begin position="101"/>
        <end position="115"/>
    </location>
</feature>